<feature type="transmembrane region" description="Helical" evidence="2">
    <location>
        <begin position="75"/>
        <end position="95"/>
    </location>
</feature>
<proteinExistence type="predicted"/>
<dbReference type="RefSeq" id="WP_229685978.1">
    <property type="nucleotide sequence ID" value="NZ_BMMK01000002.1"/>
</dbReference>
<reference evidence="4" key="2">
    <citation type="submission" date="2020-09" db="EMBL/GenBank/DDBJ databases">
        <authorList>
            <person name="Sun Q."/>
            <person name="Zhou Y."/>
        </authorList>
    </citation>
    <scope>NUCLEOTIDE SEQUENCE</scope>
    <source>
        <strain evidence="4">CGMCC 4.5737</strain>
    </source>
</reference>
<evidence type="ECO:0000256" key="1">
    <source>
        <dbReference type="SAM" id="MobiDB-lite"/>
    </source>
</evidence>
<feature type="transmembrane region" description="Helical" evidence="2">
    <location>
        <begin position="248"/>
        <end position="265"/>
    </location>
</feature>
<feature type="domain" description="CAAX prenyl protease 2/Lysostaphin resistance protein A-like" evidence="3">
    <location>
        <begin position="163"/>
        <end position="252"/>
    </location>
</feature>
<feature type="transmembrane region" description="Helical" evidence="2">
    <location>
        <begin position="157"/>
        <end position="175"/>
    </location>
</feature>
<dbReference type="Pfam" id="PF02517">
    <property type="entry name" value="Rce1-like"/>
    <property type="match status" value="1"/>
</dbReference>
<dbReference type="Proteomes" id="UP000637578">
    <property type="component" value="Unassembled WGS sequence"/>
</dbReference>
<dbReference type="AlphaFoldDB" id="A0A8J3C6D5"/>
<protein>
    <submittedName>
        <fullName evidence="4">Membrane protein</fullName>
    </submittedName>
</protein>
<dbReference type="InterPro" id="IPR003675">
    <property type="entry name" value="Rce1/LyrA-like_dom"/>
</dbReference>
<dbReference type="GO" id="GO:0004175">
    <property type="term" value="F:endopeptidase activity"/>
    <property type="evidence" value="ECO:0007669"/>
    <property type="project" value="UniProtKB-ARBA"/>
</dbReference>
<feature type="transmembrane region" description="Helical" evidence="2">
    <location>
        <begin position="116"/>
        <end position="137"/>
    </location>
</feature>
<feature type="transmembrane region" description="Helical" evidence="2">
    <location>
        <begin position="196"/>
        <end position="214"/>
    </location>
</feature>
<name>A0A8J3C6D5_9PSEU</name>
<evidence type="ECO:0000313" key="5">
    <source>
        <dbReference type="Proteomes" id="UP000637578"/>
    </source>
</evidence>
<dbReference type="GO" id="GO:0080120">
    <property type="term" value="P:CAAX-box protein maturation"/>
    <property type="evidence" value="ECO:0007669"/>
    <property type="project" value="UniProtKB-ARBA"/>
</dbReference>
<keyword evidence="2" id="KW-0472">Membrane</keyword>
<keyword evidence="2" id="KW-1133">Transmembrane helix</keyword>
<reference evidence="4" key="1">
    <citation type="journal article" date="2014" name="Int. J. Syst. Evol. Microbiol.">
        <title>Complete genome sequence of Corynebacterium casei LMG S-19264T (=DSM 44701T), isolated from a smear-ripened cheese.</title>
        <authorList>
            <consortium name="US DOE Joint Genome Institute (JGI-PGF)"/>
            <person name="Walter F."/>
            <person name="Albersmeier A."/>
            <person name="Kalinowski J."/>
            <person name="Ruckert C."/>
        </authorList>
    </citation>
    <scope>NUCLEOTIDE SEQUENCE</scope>
    <source>
        <strain evidence="4">CGMCC 4.5737</strain>
    </source>
</reference>
<accession>A0A8J3C6D5</accession>
<feature type="compositionally biased region" description="Pro residues" evidence="1">
    <location>
        <begin position="1"/>
        <end position="12"/>
    </location>
</feature>
<gene>
    <name evidence="4" type="ORF">GCM10012275_08450</name>
</gene>
<keyword evidence="2" id="KW-0812">Transmembrane</keyword>
<organism evidence="4 5">
    <name type="scientific">Longimycelium tulufanense</name>
    <dbReference type="NCBI Taxonomy" id="907463"/>
    <lineage>
        <taxon>Bacteria</taxon>
        <taxon>Bacillati</taxon>
        <taxon>Actinomycetota</taxon>
        <taxon>Actinomycetes</taxon>
        <taxon>Pseudonocardiales</taxon>
        <taxon>Pseudonocardiaceae</taxon>
        <taxon>Longimycelium</taxon>
    </lineage>
</organism>
<evidence type="ECO:0000259" key="3">
    <source>
        <dbReference type="Pfam" id="PF02517"/>
    </source>
</evidence>
<evidence type="ECO:0000256" key="2">
    <source>
        <dbReference type="SAM" id="Phobius"/>
    </source>
</evidence>
<sequence>MNDPQVPDPPDQQPAARQRLLEPSGVDEGPASDEPPRHRWGFGAFLLVEAVFLLASVFVVIPFRPPGANGALSPIGIVVALVVPTVLAAVVALVITRVRGDGPIRDLRIRFSWPDIRLGLALGVIGLVPTLITARLWAWWVGDDNANSAVGSLLDGVRLPPALAALVFLHIWLIAPICEEIVYRGLLWGAMERLRWSRWSAFVLSTAIFTVGHLEPSRTPLLLVVAVPIGLARLLTGRLPASVIAHQVNNFLPALGVLLMVSGVMPA</sequence>
<comment type="caution">
    <text evidence="4">The sequence shown here is derived from an EMBL/GenBank/DDBJ whole genome shotgun (WGS) entry which is preliminary data.</text>
</comment>
<keyword evidence="5" id="KW-1185">Reference proteome</keyword>
<evidence type="ECO:0000313" key="4">
    <source>
        <dbReference type="EMBL" id="GGM39853.1"/>
    </source>
</evidence>
<feature type="region of interest" description="Disordered" evidence="1">
    <location>
        <begin position="1"/>
        <end position="35"/>
    </location>
</feature>
<feature type="transmembrane region" description="Helical" evidence="2">
    <location>
        <begin position="42"/>
        <end position="63"/>
    </location>
</feature>
<dbReference type="EMBL" id="BMMK01000002">
    <property type="protein sequence ID" value="GGM39853.1"/>
    <property type="molecule type" value="Genomic_DNA"/>
</dbReference>